<evidence type="ECO:0000313" key="1">
    <source>
        <dbReference type="EMBL" id="CAB4699680.1"/>
    </source>
</evidence>
<dbReference type="EMBL" id="CAEZXZ010000048">
    <property type="protein sequence ID" value="CAB4699680.1"/>
    <property type="molecule type" value="Genomic_DNA"/>
</dbReference>
<proteinExistence type="predicted"/>
<sequence length="99" mass="10490">MAARSYRPPREWLVADGKWPIGPFTPGAPPYVMVTAAIVANYLAAAGTRSLRSVARAASIDATSLGRTLAGETVPDVHTVAVLEDALQCELWPGWATRG</sequence>
<organism evidence="1">
    <name type="scientific">freshwater metagenome</name>
    <dbReference type="NCBI Taxonomy" id="449393"/>
    <lineage>
        <taxon>unclassified sequences</taxon>
        <taxon>metagenomes</taxon>
        <taxon>ecological metagenomes</taxon>
    </lineage>
</organism>
<evidence type="ECO:0000313" key="2">
    <source>
        <dbReference type="EMBL" id="CAB5004361.1"/>
    </source>
</evidence>
<reference evidence="1" key="1">
    <citation type="submission" date="2020-05" db="EMBL/GenBank/DDBJ databases">
        <authorList>
            <person name="Chiriac C."/>
            <person name="Salcher M."/>
            <person name="Ghai R."/>
            <person name="Kavagutti S V."/>
        </authorList>
    </citation>
    <scope>NUCLEOTIDE SEQUENCE</scope>
</reference>
<accession>A0A6J6PJM2</accession>
<gene>
    <name evidence="1" type="ORF">UFOPK2625_00449</name>
    <name evidence="2" type="ORF">UFOPK4043_00721</name>
</gene>
<dbReference type="EMBL" id="CAFBPA010000089">
    <property type="protein sequence ID" value="CAB5004361.1"/>
    <property type="molecule type" value="Genomic_DNA"/>
</dbReference>
<protein>
    <submittedName>
        <fullName evidence="1">Unannotated protein</fullName>
    </submittedName>
</protein>
<name>A0A6J6PJM2_9ZZZZ</name>
<dbReference type="AlphaFoldDB" id="A0A6J6PJM2"/>